<gene>
    <name evidence="1" type="ORF">SPARVUS_LOCUS12731951</name>
</gene>
<name>A0ABN9FVD1_9NEOB</name>
<comment type="caution">
    <text evidence="1">The sequence shown here is derived from an EMBL/GenBank/DDBJ whole genome shotgun (WGS) entry which is preliminary data.</text>
</comment>
<evidence type="ECO:0008006" key="3">
    <source>
        <dbReference type="Google" id="ProtNLM"/>
    </source>
</evidence>
<evidence type="ECO:0000313" key="1">
    <source>
        <dbReference type="EMBL" id="CAI9600336.1"/>
    </source>
</evidence>
<dbReference type="EMBL" id="CATNWA010017422">
    <property type="protein sequence ID" value="CAI9600336.1"/>
    <property type="molecule type" value="Genomic_DNA"/>
</dbReference>
<proteinExistence type="predicted"/>
<evidence type="ECO:0000313" key="2">
    <source>
        <dbReference type="Proteomes" id="UP001162483"/>
    </source>
</evidence>
<accession>A0ABN9FVD1</accession>
<keyword evidence="2" id="KW-1185">Reference proteome</keyword>
<reference evidence="1" key="1">
    <citation type="submission" date="2023-05" db="EMBL/GenBank/DDBJ databases">
        <authorList>
            <person name="Stuckert A."/>
        </authorList>
    </citation>
    <scope>NUCLEOTIDE SEQUENCE</scope>
</reference>
<protein>
    <recommendedName>
        <fullName evidence="3">Secreted protein</fullName>
    </recommendedName>
</protein>
<organism evidence="1 2">
    <name type="scientific">Staurois parvus</name>
    <dbReference type="NCBI Taxonomy" id="386267"/>
    <lineage>
        <taxon>Eukaryota</taxon>
        <taxon>Metazoa</taxon>
        <taxon>Chordata</taxon>
        <taxon>Craniata</taxon>
        <taxon>Vertebrata</taxon>
        <taxon>Euteleostomi</taxon>
        <taxon>Amphibia</taxon>
        <taxon>Batrachia</taxon>
        <taxon>Anura</taxon>
        <taxon>Neobatrachia</taxon>
        <taxon>Ranoidea</taxon>
        <taxon>Ranidae</taxon>
        <taxon>Staurois</taxon>
    </lineage>
</organism>
<dbReference type="Proteomes" id="UP001162483">
    <property type="component" value="Unassembled WGS sequence"/>
</dbReference>
<sequence length="63" mass="7022">MLKLVGGVFILFWKAAGPLTSFCTVLIGPVLITCTPHERNTSLAINTKQSMCRCLHTIYLSRR</sequence>